<dbReference type="CDD" id="cd00519">
    <property type="entry name" value="Lipase_3"/>
    <property type="match status" value="1"/>
</dbReference>
<dbReference type="EMBL" id="RYYV01000004">
    <property type="protein sequence ID" value="RUL77707.1"/>
    <property type="molecule type" value="Genomic_DNA"/>
</dbReference>
<keyword evidence="3" id="KW-1185">Reference proteome</keyword>
<dbReference type="OrthoDB" id="5562330at2"/>
<dbReference type="Proteomes" id="UP000274358">
    <property type="component" value="Unassembled WGS sequence"/>
</dbReference>
<dbReference type="InterPro" id="IPR029058">
    <property type="entry name" value="AB_hydrolase_fold"/>
</dbReference>
<gene>
    <name evidence="2" type="ORF">EKH80_07505</name>
</gene>
<name>A0A432M854_9GAMM</name>
<protein>
    <submittedName>
        <fullName evidence="2">Lipase family protein</fullName>
    </submittedName>
</protein>
<dbReference type="PANTHER" id="PTHR45856:SF24">
    <property type="entry name" value="FUNGAL LIPASE-LIKE DOMAIN-CONTAINING PROTEIN"/>
    <property type="match status" value="1"/>
</dbReference>
<dbReference type="InterPro" id="IPR002921">
    <property type="entry name" value="Fungal_lipase-type"/>
</dbReference>
<dbReference type="GO" id="GO:0006629">
    <property type="term" value="P:lipid metabolic process"/>
    <property type="evidence" value="ECO:0007669"/>
    <property type="project" value="InterPro"/>
</dbReference>
<dbReference type="AlphaFoldDB" id="A0A432M854"/>
<reference evidence="2 3" key="1">
    <citation type="submission" date="2018-12" db="EMBL/GenBank/DDBJ databases">
        <title>Dyella dinghuensis sp. nov. DHOA06 and Dyella choica sp. nov. 4M-K27, isolated from forest soil.</title>
        <authorList>
            <person name="Qiu L.-H."/>
            <person name="Gao Z.-H."/>
        </authorList>
    </citation>
    <scope>NUCLEOTIDE SEQUENCE [LARGE SCALE GENOMIC DNA]</scope>
    <source>
        <strain evidence="2 3">4M-K27</strain>
    </source>
</reference>
<feature type="domain" description="Fungal lipase-type" evidence="1">
    <location>
        <begin position="77"/>
        <end position="202"/>
    </location>
</feature>
<evidence type="ECO:0000313" key="3">
    <source>
        <dbReference type="Proteomes" id="UP000274358"/>
    </source>
</evidence>
<accession>A0A432M854</accession>
<dbReference type="Gene3D" id="3.40.50.1820">
    <property type="entry name" value="alpha/beta hydrolase"/>
    <property type="match status" value="1"/>
</dbReference>
<evidence type="ECO:0000259" key="1">
    <source>
        <dbReference type="Pfam" id="PF01764"/>
    </source>
</evidence>
<organism evidence="2 3">
    <name type="scientific">Dyella choica</name>
    <dbReference type="NCBI Taxonomy" id="1927959"/>
    <lineage>
        <taxon>Bacteria</taxon>
        <taxon>Pseudomonadati</taxon>
        <taxon>Pseudomonadota</taxon>
        <taxon>Gammaproteobacteria</taxon>
        <taxon>Lysobacterales</taxon>
        <taxon>Rhodanobacteraceae</taxon>
        <taxon>Dyella</taxon>
    </lineage>
</organism>
<dbReference type="SUPFAM" id="SSF53474">
    <property type="entry name" value="alpha/beta-Hydrolases"/>
    <property type="match status" value="1"/>
</dbReference>
<sequence length="379" mass="41318">MATELSPTQAGEIATSTYELRTSKNMRSAWLVAPSARESFDIMGGTRLAGTTGTIAQQHSGFGYVAWGQGGREGECVVAVRGTATGYDWLTNLRFAGVIGPSGYLVHAGFWRGAQSVLPQIREALRHRNPQTLHVIGHSLGGAMATLLADALSDLGCRIRLYTYGAPRCGVVDHAQYLTAKLGAENIYRGYHDNDPVPMIPVFPYSHVPYGSNAYRLKGPGRRINIEAHLMPGYLKDVKGCTWSSLPVILPKHSSFEAASEWLKDAAKDSGPFIMLSSMALQLILSGLDWILKQLIKVPELALFADVTLLDGLARLLYTGVLQSIRIAEAVRNMLAAAMRFMGRTLAQGVNITVDFIEFVLSMLFRFIASMARNAVDKL</sequence>
<dbReference type="InterPro" id="IPR051218">
    <property type="entry name" value="Sec_MonoDiacylglyc_Lipase"/>
</dbReference>
<dbReference type="PANTHER" id="PTHR45856">
    <property type="entry name" value="ALPHA/BETA-HYDROLASES SUPERFAMILY PROTEIN"/>
    <property type="match status" value="1"/>
</dbReference>
<dbReference type="Pfam" id="PF01764">
    <property type="entry name" value="Lipase_3"/>
    <property type="match status" value="1"/>
</dbReference>
<dbReference type="RefSeq" id="WP_126684102.1">
    <property type="nucleotide sequence ID" value="NZ_RYYV01000004.1"/>
</dbReference>
<proteinExistence type="predicted"/>
<evidence type="ECO:0000313" key="2">
    <source>
        <dbReference type="EMBL" id="RUL77707.1"/>
    </source>
</evidence>
<comment type="caution">
    <text evidence="2">The sequence shown here is derived from an EMBL/GenBank/DDBJ whole genome shotgun (WGS) entry which is preliminary data.</text>
</comment>